<organism evidence="2 3">
    <name type="scientific">Eumeta variegata</name>
    <name type="common">Bagworm moth</name>
    <name type="synonym">Eumeta japonica</name>
    <dbReference type="NCBI Taxonomy" id="151549"/>
    <lineage>
        <taxon>Eukaryota</taxon>
        <taxon>Metazoa</taxon>
        <taxon>Ecdysozoa</taxon>
        <taxon>Arthropoda</taxon>
        <taxon>Hexapoda</taxon>
        <taxon>Insecta</taxon>
        <taxon>Pterygota</taxon>
        <taxon>Neoptera</taxon>
        <taxon>Endopterygota</taxon>
        <taxon>Lepidoptera</taxon>
        <taxon>Glossata</taxon>
        <taxon>Ditrysia</taxon>
        <taxon>Tineoidea</taxon>
        <taxon>Psychidae</taxon>
        <taxon>Oiketicinae</taxon>
        <taxon>Eumeta</taxon>
    </lineage>
</organism>
<reference evidence="2 3" key="1">
    <citation type="journal article" date="2019" name="Commun. Biol.">
        <title>The bagworm genome reveals a unique fibroin gene that provides high tensile strength.</title>
        <authorList>
            <person name="Kono N."/>
            <person name="Nakamura H."/>
            <person name="Ohtoshi R."/>
            <person name="Tomita M."/>
            <person name="Numata K."/>
            <person name="Arakawa K."/>
        </authorList>
    </citation>
    <scope>NUCLEOTIDE SEQUENCE [LARGE SCALE GENOMIC DNA]</scope>
</reference>
<proteinExistence type="predicted"/>
<evidence type="ECO:0000313" key="3">
    <source>
        <dbReference type="Proteomes" id="UP000299102"/>
    </source>
</evidence>
<keyword evidence="3" id="KW-1185">Reference proteome</keyword>
<dbReference type="Proteomes" id="UP000299102">
    <property type="component" value="Unassembled WGS sequence"/>
</dbReference>
<name>A0A4C1WVQ3_EUMVA</name>
<protein>
    <submittedName>
        <fullName evidence="2">Uncharacterized protein</fullName>
    </submittedName>
</protein>
<sequence length="68" mass="7558">MWAGGLSLELSVSRTRSHYTPTTGNKVDIVQWVDTYDAATLPSQVALEPRRRKDGSVADLHDEWSTNA</sequence>
<feature type="region of interest" description="Disordered" evidence="1">
    <location>
        <begin position="47"/>
        <end position="68"/>
    </location>
</feature>
<gene>
    <name evidence="2" type="ORF">EVAR_34467_1</name>
</gene>
<dbReference type="AlphaFoldDB" id="A0A4C1WVQ3"/>
<evidence type="ECO:0000313" key="2">
    <source>
        <dbReference type="EMBL" id="GBP54993.1"/>
    </source>
</evidence>
<evidence type="ECO:0000256" key="1">
    <source>
        <dbReference type="SAM" id="MobiDB-lite"/>
    </source>
</evidence>
<accession>A0A4C1WVQ3</accession>
<comment type="caution">
    <text evidence="2">The sequence shown here is derived from an EMBL/GenBank/DDBJ whole genome shotgun (WGS) entry which is preliminary data.</text>
</comment>
<dbReference type="EMBL" id="BGZK01000659">
    <property type="protein sequence ID" value="GBP54993.1"/>
    <property type="molecule type" value="Genomic_DNA"/>
</dbReference>
<feature type="compositionally biased region" description="Basic and acidic residues" evidence="1">
    <location>
        <begin position="48"/>
        <end position="68"/>
    </location>
</feature>